<dbReference type="EMBL" id="KZ997231">
    <property type="protein sequence ID" value="RKO87690.1"/>
    <property type="molecule type" value="Genomic_DNA"/>
</dbReference>
<dbReference type="AlphaFoldDB" id="A0A4P9WA25"/>
<evidence type="ECO:0000313" key="1">
    <source>
        <dbReference type="EMBL" id="RKO87690.1"/>
    </source>
</evidence>
<reference evidence="2" key="1">
    <citation type="journal article" date="2018" name="Nat. Microbiol.">
        <title>Leveraging single-cell genomics to expand the fungal tree of life.</title>
        <authorList>
            <person name="Ahrendt S.R."/>
            <person name="Quandt C.A."/>
            <person name="Ciobanu D."/>
            <person name="Clum A."/>
            <person name="Salamov A."/>
            <person name="Andreopoulos B."/>
            <person name="Cheng J.F."/>
            <person name="Woyke T."/>
            <person name="Pelin A."/>
            <person name="Henrissat B."/>
            <person name="Reynolds N.K."/>
            <person name="Benny G.L."/>
            <person name="Smith M.E."/>
            <person name="James T.Y."/>
            <person name="Grigoriev I.V."/>
        </authorList>
    </citation>
    <scope>NUCLEOTIDE SEQUENCE [LARGE SCALE GENOMIC DNA]</scope>
</reference>
<sequence>MKVAFFLARGVPRHSSNENKELHGGVHVGDKGACGKAWWKADLVKIQVTSAASDSTYPPLSLHSIWIDLGRENKQKVLRRRGSSRIWTATDAVRRSYGNPLPFCLLSNGDEAAAADVMGVARRIQVLHRKFGVDLDEDWNRMPYFDWFAMGADWDMDWATDWLEGGTVEANDVEVGGDEDIRRLCRMACAFHGTQLAHTSDFEMILSLAKQMTTALLRIGAHDQSVAGSENFICRSDNLPRFAPPKCCLLLVSTPRSLVNREPQPDERLPILVEDFHDGETLDDHVVLILPRGGPVTSDVLNTVDWVIRPLARGGAHIEEAEGKVRVARVRVCDVALQGLRAAAGGHRNSTPHQPATLASSTATLGWMKHNLLKVLQINSMPSPSKHLFVNWAKATGNALVTPASNYVYGCSDVNVGTDMGLALKECGLLMRTKQYSLLPPFACSGYGGHRFLWGKIPVLCFTVFLWKSQLIRRSKKESALGNGNSNCELGRVAGKQLLSERLEKPQYVNGTEGNGSGRALVKNPGVVPVFSAVYVFDRYLIDIMLGLSQCFPAFLEMSSTDFILEQLLGLPFWHVQHVHQLSNQNRPTALEAFGCSNSSCCEPFGKTEDKGGSSHPIVERLDWKKRRGPRASSTLGHALDKMELMGNTWRGEKAGTSSSTHALLSADAFTGNDRAKEVESAVEVCFACGGGTADAFLTLGDNLNKGEAGQILGETVYGVGRSLHERTVAIGEAATAVASMATARKLMICMMIVEQVDEDKEGSDRMQSVARRHPNGWKSKPPRRAAELWLPIKLVKAFAALWKQVCGHQVRRDQGLTREGLPQLYVDHWVLGLPTCPRNRSKFLSPSYAPNHNILAVKNDLERVSGLGQLGSVQRKEERPQCETPL</sequence>
<gene>
    <name evidence="1" type="ORF">BDK51DRAFT_27148</name>
</gene>
<name>A0A4P9WA25_9FUNG</name>
<accession>A0A4P9WA25</accession>
<protein>
    <submittedName>
        <fullName evidence="1">Uncharacterized protein</fullName>
    </submittedName>
</protein>
<evidence type="ECO:0000313" key="2">
    <source>
        <dbReference type="Proteomes" id="UP000269721"/>
    </source>
</evidence>
<dbReference type="Proteomes" id="UP000269721">
    <property type="component" value="Unassembled WGS sequence"/>
</dbReference>
<proteinExistence type="predicted"/>
<organism evidence="1 2">
    <name type="scientific">Blyttiomyces helicus</name>
    <dbReference type="NCBI Taxonomy" id="388810"/>
    <lineage>
        <taxon>Eukaryota</taxon>
        <taxon>Fungi</taxon>
        <taxon>Fungi incertae sedis</taxon>
        <taxon>Chytridiomycota</taxon>
        <taxon>Chytridiomycota incertae sedis</taxon>
        <taxon>Chytridiomycetes</taxon>
        <taxon>Chytridiomycetes incertae sedis</taxon>
        <taxon>Blyttiomyces</taxon>
    </lineage>
</organism>
<keyword evidence="2" id="KW-1185">Reference proteome</keyword>